<dbReference type="Proteomes" id="UP000515703">
    <property type="component" value="Chromosome"/>
</dbReference>
<dbReference type="AlphaFoldDB" id="A0A7I8DT15"/>
<reference evidence="1 2" key="1">
    <citation type="submission" date="2020-08" db="EMBL/GenBank/DDBJ databases">
        <title>Draft genome sequencing of an Anaerocolumna strain isolated from anoxic soil subjected to BSD treatment.</title>
        <authorList>
            <person name="Uek A."/>
            <person name="Tonouchi A."/>
        </authorList>
    </citation>
    <scope>NUCLEOTIDE SEQUENCE [LARGE SCALE GENOMIC DNA]</scope>
    <source>
        <strain evidence="1 2">CTTW</strain>
    </source>
</reference>
<organism evidence="1 2">
    <name type="scientific">Anaerocolumna chitinilytica</name>
    <dbReference type="NCBI Taxonomy" id="1727145"/>
    <lineage>
        <taxon>Bacteria</taxon>
        <taxon>Bacillati</taxon>
        <taxon>Bacillota</taxon>
        <taxon>Clostridia</taxon>
        <taxon>Lachnospirales</taxon>
        <taxon>Lachnospiraceae</taxon>
        <taxon>Anaerocolumna</taxon>
    </lineage>
</organism>
<accession>A0A7I8DT15</accession>
<dbReference type="Pfam" id="PF25753">
    <property type="entry name" value="SF0329"/>
    <property type="match status" value="1"/>
</dbReference>
<evidence type="ECO:0000313" key="2">
    <source>
        <dbReference type="Proteomes" id="UP000515703"/>
    </source>
</evidence>
<reference evidence="1 2" key="2">
    <citation type="submission" date="2020-08" db="EMBL/GenBank/DDBJ databases">
        <authorList>
            <person name="Ueki A."/>
            <person name="Tonouchi A."/>
        </authorList>
    </citation>
    <scope>NUCLEOTIDE SEQUENCE [LARGE SCALE GENOMIC DNA]</scope>
    <source>
        <strain evidence="1 2">CTTW</strain>
    </source>
</reference>
<evidence type="ECO:0000313" key="1">
    <source>
        <dbReference type="EMBL" id="BCK00445.1"/>
    </source>
</evidence>
<proteinExistence type="predicted"/>
<gene>
    <name evidence="1" type="ORF">bsdcttw_34850</name>
</gene>
<dbReference type="KEGG" id="acht:bsdcttw_34850"/>
<sequence length="121" mass="14426">MVDNQEVVNMPFQNENKIYTDAYERYEDCDKSLYQVTEEVIQEYHARGDFRPYDFGRSVDAYLGQSIHDSLNSEDLLVKMLAILDRRIGKRTLQKIKITVSAMPEWLQYFYKLRLESENML</sequence>
<keyword evidence="2" id="KW-1185">Reference proteome</keyword>
<dbReference type="InterPro" id="IPR057955">
    <property type="entry name" value="SF0329-like"/>
</dbReference>
<name>A0A7I8DT15_9FIRM</name>
<dbReference type="EMBL" id="AP023368">
    <property type="protein sequence ID" value="BCK00445.1"/>
    <property type="molecule type" value="Genomic_DNA"/>
</dbReference>
<protein>
    <submittedName>
        <fullName evidence="1">Uncharacterized protein</fullName>
    </submittedName>
</protein>